<dbReference type="Pfam" id="PF13302">
    <property type="entry name" value="Acetyltransf_3"/>
    <property type="match status" value="1"/>
</dbReference>
<dbReference type="AlphaFoldDB" id="A0A166X275"/>
<dbReference type="STRING" id="436010.A0A166X275"/>
<dbReference type="PANTHER" id="PTHR43441:SF11">
    <property type="entry name" value="RIBOSOMAL-PROTEIN-SERINE ACETYLTRANSFERASE"/>
    <property type="match status" value="1"/>
</dbReference>
<organism evidence="2 3">
    <name type="scientific">Athelia psychrophila</name>
    <dbReference type="NCBI Taxonomy" id="1759441"/>
    <lineage>
        <taxon>Eukaryota</taxon>
        <taxon>Fungi</taxon>
        <taxon>Dikarya</taxon>
        <taxon>Basidiomycota</taxon>
        <taxon>Agaricomycotina</taxon>
        <taxon>Agaricomycetes</taxon>
        <taxon>Agaricomycetidae</taxon>
        <taxon>Atheliales</taxon>
        <taxon>Atheliaceae</taxon>
        <taxon>Athelia</taxon>
    </lineage>
</organism>
<evidence type="ECO:0000313" key="3">
    <source>
        <dbReference type="Proteomes" id="UP000076532"/>
    </source>
</evidence>
<dbReference type="GO" id="GO:0008999">
    <property type="term" value="F:protein-N-terminal-alanine acetyltransferase activity"/>
    <property type="evidence" value="ECO:0007669"/>
    <property type="project" value="TreeGrafter"/>
</dbReference>
<dbReference type="GO" id="GO:0005737">
    <property type="term" value="C:cytoplasm"/>
    <property type="evidence" value="ECO:0007669"/>
    <property type="project" value="TreeGrafter"/>
</dbReference>
<dbReference type="InterPro" id="IPR000182">
    <property type="entry name" value="GNAT_dom"/>
</dbReference>
<dbReference type="EMBL" id="KV417480">
    <property type="protein sequence ID" value="KZP34352.1"/>
    <property type="molecule type" value="Genomic_DNA"/>
</dbReference>
<dbReference type="InterPro" id="IPR016181">
    <property type="entry name" value="Acyl_CoA_acyltransferase"/>
</dbReference>
<feature type="domain" description="N-acetyltransferase" evidence="1">
    <location>
        <begin position="15"/>
        <end position="192"/>
    </location>
</feature>
<reference evidence="2 3" key="1">
    <citation type="journal article" date="2016" name="Mol. Biol. Evol.">
        <title>Comparative Genomics of Early-Diverging Mushroom-Forming Fungi Provides Insights into the Origins of Lignocellulose Decay Capabilities.</title>
        <authorList>
            <person name="Nagy L.G."/>
            <person name="Riley R."/>
            <person name="Tritt A."/>
            <person name="Adam C."/>
            <person name="Daum C."/>
            <person name="Floudas D."/>
            <person name="Sun H."/>
            <person name="Yadav J.S."/>
            <person name="Pangilinan J."/>
            <person name="Larsson K.H."/>
            <person name="Matsuura K."/>
            <person name="Barry K."/>
            <person name="Labutti K."/>
            <person name="Kuo R."/>
            <person name="Ohm R.A."/>
            <person name="Bhattacharya S.S."/>
            <person name="Shirouzu T."/>
            <person name="Yoshinaga Y."/>
            <person name="Martin F.M."/>
            <person name="Grigoriev I.V."/>
            <person name="Hibbett D.S."/>
        </authorList>
    </citation>
    <scope>NUCLEOTIDE SEQUENCE [LARGE SCALE GENOMIC DNA]</scope>
    <source>
        <strain evidence="2 3">CBS 109695</strain>
    </source>
</reference>
<gene>
    <name evidence="2" type="ORF">FIBSPDRAFT_1035418</name>
</gene>
<evidence type="ECO:0000259" key="1">
    <source>
        <dbReference type="PROSITE" id="PS51186"/>
    </source>
</evidence>
<dbReference type="PANTHER" id="PTHR43441">
    <property type="entry name" value="RIBOSOMAL-PROTEIN-SERINE ACETYLTRANSFERASE"/>
    <property type="match status" value="1"/>
</dbReference>
<proteinExistence type="predicted"/>
<name>A0A166X275_9AGAM</name>
<dbReference type="GO" id="GO:1990189">
    <property type="term" value="F:protein N-terminal-serine acetyltransferase activity"/>
    <property type="evidence" value="ECO:0007669"/>
    <property type="project" value="TreeGrafter"/>
</dbReference>
<dbReference type="PROSITE" id="PS51186">
    <property type="entry name" value="GNAT"/>
    <property type="match status" value="1"/>
</dbReference>
<dbReference type="Proteomes" id="UP000076532">
    <property type="component" value="Unassembled WGS sequence"/>
</dbReference>
<dbReference type="Gene3D" id="3.40.630.30">
    <property type="match status" value="1"/>
</dbReference>
<evidence type="ECO:0000313" key="2">
    <source>
        <dbReference type="EMBL" id="KZP34352.1"/>
    </source>
</evidence>
<dbReference type="InterPro" id="IPR051908">
    <property type="entry name" value="Ribosomal_N-acetyltransferase"/>
</dbReference>
<dbReference type="OrthoDB" id="64477at2759"/>
<keyword evidence="3" id="KW-1185">Reference proteome</keyword>
<dbReference type="SUPFAM" id="SSF55729">
    <property type="entry name" value="Acyl-CoA N-acyltransferases (Nat)"/>
    <property type="match status" value="1"/>
</dbReference>
<accession>A0A166X275</accession>
<protein>
    <submittedName>
        <fullName evidence="2">Acyl-CoA N-acyltransferase</fullName>
    </submittedName>
</protein>
<sequence length="212" mass="23568">MSQHQITLRSLKGRVILVPPNAADDALNAALRADPTTRQYLPYFPQTFSAEEARALREKRAAAGYLNFNVHLVNPDGTTTFIGTTGFHNIDDQHGSAEIGIIISPDHQRGGIATETLYTLLQFGFGERKYHRIVFETGADNAMMKGWLEKVVGAAQEFRKREHWKTSAGYGDVVGYSLLAWEWSGGMKARLESRLQIGQHPSKVQEAINIQG</sequence>